<dbReference type="GO" id="GO:0015074">
    <property type="term" value="P:DNA integration"/>
    <property type="evidence" value="ECO:0007669"/>
    <property type="project" value="InterPro"/>
</dbReference>
<dbReference type="PANTHER" id="PTHR37984">
    <property type="entry name" value="PROTEIN CBG26694"/>
    <property type="match status" value="1"/>
</dbReference>
<dbReference type="SUPFAM" id="SSF53098">
    <property type="entry name" value="Ribonuclease H-like"/>
    <property type="match status" value="1"/>
</dbReference>
<dbReference type="AlphaFoldDB" id="A0AAD8YXF5"/>
<dbReference type="InterPro" id="IPR000477">
    <property type="entry name" value="RT_dom"/>
</dbReference>
<proteinExistence type="predicted"/>
<sequence>MMDKDQRCFPNKVVLLKTTLIESPGADKQVPIPQEYEDLGQVFSPRKATQFPPHRDWDCAITLKEGAVPPRCRIYPLSQEEEQTMDQYIWEALEQRYICPSTSLASVGFFFVKDGATEQPRGARYFTKLDLRSAYNRIRVKEGDERKIVFSTATGHYEYLVLPYSLATAPSIFQAYINKVLREFLGRSIVAYIDILIHFSSWNQHVRDVQAMLRTLPQIHLYCKAENISGVGAGPTDKGSQAPSTVPTQSSGFTHQQPCPPRWRQPTLGGTVFRQFGLPEDIVSDRGPQFKSRVWKELLGKLNITVSLTSGYHPQANGQVERVKQKLGNTSASDQPAVEKWGKECERTWEEMHQGLCKVITAYKKKVDRKCGDSTSIPGLSRVRESLNIKKTSDCPPRYCAIYTCTIESILMGNSTKQDRQALQRVVHSAERITHMEFPDLQIIYYKRCQTKARRIVKDPTHPSNRLFSLLRSGKRFRSLKTNTQRLKRSFFPQAIQALNQDN</sequence>
<protein>
    <recommendedName>
        <fullName evidence="2">Integrase catalytic domain-containing protein</fullName>
    </recommendedName>
</protein>
<organism evidence="3 4">
    <name type="scientific">Electrophorus voltai</name>
    <dbReference type="NCBI Taxonomy" id="2609070"/>
    <lineage>
        <taxon>Eukaryota</taxon>
        <taxon>Metazoa</taxon>
        <taxon>Chordata</taxon>
        <taxon>Craniata</taxon>
        <taxon>Vertebrata</taxon>
        <taxon>Euteleostomi</taxon>
        <taxon>Actinopterygii</taxon>
        <taxon>Neopterygii</taxon>
        <taxon>Teleostei</taxon>
        <taxon>Ostariophysi</taxon>
        <taxon>Gymnotiformes</taxon>
        <taxon>Gymnotoidei</taxon>
        <taxon>Gymnotidae</taxon>
        <taxon>Electrophorus</taxon>
    </lineage>
</organism>
<dbReference type="InterPro" id="IPR012337">
    <property type="entry name" value="RNaseH-like_sf"/>
</dbReference>
<dbReference type="InterPro" id="IPR036397">
    <property type="entry name" value="RNaseH_sf"/>
</dbReference>
<evidence type="ECO:0000313" key="3">
    <source>
        <dbReference type="EMBL" id="KAK1788755.1"/>
    </source>
</evidence>
<dbReference type="Pfam" id="PF00078">
    <property type="entry name" value="RVT_1"/>
    <property type="match status" value="1"/>
</dbReference>
<dbReference type="PANTHER" id="PTHR37984:SF5">
    <property type="entry name" value="PROTEIN NYNRIN-LIKE"/>
    <property type="match status" value="1"/>
</dbReference>
<dbReference type="InterPro" id="IPR043502">
    <property type="entry name" value="DNA/RNA_pol_sf"/>
</dbReference>
<dbReference type="InterPro" id="IPR050951">
    <property type="entry name" value="Retrovirus_Pol_polyprotein"/>
</dbReference>
<dbReference type="CDD" id="cd01647">
    <property type="entry name" value="RT_LTR"/>
    <property type="match status" value="1"/>
</dbReference>
<dbReference type="GO" id="GO:0003676">
    <property type="term" value="F:nucleic acid binding"/>
    <property type="evidence" value="ECO:0007669"/>
    <property type="project" value="InterPro"/>
</dbReference>
<dbReference type="Gene3D" id="3.30.420.10">
    <property type="entry name" value="Ribonuclease H-like superfamily/Ribonuclease H"/>
    <property type="match status" value="1"/>
</dbReference>
<evidence type="ECO:0000313" key="4">
    <source>
        <dbReference type="Proteomes" id="UP001239994"/>
    </source>
</evidence>
<accession>A0AAD8YXF5</accession>
<dbReference type="Proteomes" id="UP001239994">
    <property type="component" value="Unassembled WGS sequence"/>
</dbReference>
<dbReference type="Gene3D" id="3.10.10.10">
    <property type="entry name" value="HIV Type 1 Reverse Transcriptase, subunit A, domain 1"/>
    <property type="match status" value="1"/>
</dbReference>
<name>A0AAD8YXF5_9TELE</name>
<keyword evidence="4" id="KW-1185">Reference proteome</keyword>
<reference evidence="3" key="1">
    <citation type="submission" date="2023-03" db="EMBL/GenBank/DDBJ databases">
        <title>Electrophorus voltai genome.</title>
        <authorList>
            <person name="Bian C."/>
        </authorList>
    </citation>
    <scope>NUCLEOTIDE SEQUENCE</scope>
    <source>
        <strain evidence="3">CB-2022</strain>
        <tissue evidence="3">Muscle</tissue>
    </source>
</reference>
<gene>
    <name evidence="3" type="ORF">P4O66_002566</name>
</gene>
<evidence type="ECO:0000256" key="1">
    <source>
        <dbReference type="SAM" id="MobiDB-lite"/>
    </source>
</evidence>
<feature type="compositionally biased region" description="Polar residues" evidence="1">
    <location>
        <begin position="238"/>
        <end position="257"/>
    </location>
</feature>
<dbReference type="InterPro" id="IPR001584">
    <property type="entry name" value="Integrase_cat-core"/>
</dbReference>
<evidence type="ECO:0000259" key="2">
    <source>
        <dbReference type="PROSITE" id="PS50994"/>
    </source>
</evidence>
<feature type="domain" description="Integrase catalytic" evidence="2">
    <location>
        <begin position="273"/>
        <end position="386"/>
    </location>
</feature>
<dbReference type="SUPFAM" id="SSF56672">
    <property type="entry name" value="DNA/RNA polymerases"/>
    <property type="match status" value="1"/>
</dbReference>
<comment type="caution">
    <text evidence="3">The sequence shown here is derived from an EMBL/GenBank/DDBJ whole genome shotgun (WGS) entry which is preliminary data.</text>
</comment>
<dbReference type="EMBL" id="JAROKS010000022">
    <property type="protein sequence ID" value="KAK1788755.1"/>
    <property type="molecule type" value="Genomic_DNA"/>
</dbReference>
<dbReference type="PROSITE" id="PS50994">
    <property type="entry name" value="INTEGRASE"/>
    <property type="match status" value="1"/>
</dbReference>
<feature type="region of interest" description="Disordered" evidence="1">
    <location>
        <begin position="233"/>
        <end position="261"/>
    </location>
</feature>